<dbReference type="Proteomes" id="UP001652623">
    <property type="component" value="Chromosome 10"/>
</dbReference>
<evidence type="ECO:0000313" key="11">
    <source>
        <dbReference type="RefSeq" id="XP_015873121.1"/>
    </source>
</evidence>
<keyword evidence="6" id="KW-0406">Ion transport</keyword>
<evidence type="ECO:0000256" key="4">
    <source>
        <dbReference type="ARBA" id="ARBA00022692"/>
    </source>
</evidence>
<feature type="transmembrane region" description="Helical" evidence="9">
    <location>
        <begin position="84"/>
        <end position="103"/>
    </location>
</feature>
<keyword evidence="4 9" id="KW-0812">Transmembrane</keyword>
<dbReference type="GO" id="GO:0016020">
    <property type="term" value="C:membrane"/>
    <property type="evidence" value="ECO:0007669"/>
    <property type="project" value="UniProtKB-SubCell"/>
</dbReference>
<evidence type="ECO:0000256" key="1">
    <source>
        <dbReference type="ARBA" id="ARBA00004141"/>
    </source>
</evidence>
<name>A0A6P3Z634_ZIZJJ</name>
<feature type="transmembrane region" description="Helical" evidence="9">
    <location>
        <begin position="110"/>
        <end position="130"/>
    </location>
</feature>
<comment type="subcellular location">
    <subcellularLocation>
        <location evidence="1">Membrane</location>
        <topology evidence="1">Multi-pass membrane protein</topology>
    </subcellularLocation>
</comment>
<evidence type="ECO:0000313" key="10">
    <source>
        <dbReference type="Proteomes" id="UP001652623"/>
    </source>
</evidence>
<feature type="transmembrane region" description="Helical" evidence="9">
    <location>
        <begin position="136"/>
        <end position="155"/>
    </location>
</feature>
<comment type="similarity">
    <text evidence="2">Belongs to the aromatic acid exporter (TC 2.A.85) family.</text>
</comment>
<accession>A0A6P3Z634</accession>
<keyword evidence="5 9" id="KW-1133">Transmembrane helix</keyword>
<dbReference type="RefSeq" id="XP_015873121.1">
    <property type="nucleotide sequence ID" value="XM_016017635.4"/>
</dbReference>
<dbReference type="Pfam" id="PF11744">
    <property type="entry name" value="ALMT"/>
    <property type="match status" value="1"/>
</dbReference>
<gene>
    <name evidence="11" type="primary">LOC107410232</name>
</gene>
<dbReference type="InterPro" id="IPR020966">
    <property type="entry name" value="ALMT"/>
</dbReference>
<evidence type="ECO:0000256" key="7">
    <source>
        <dbReference type="ARBA" id="ARBA00023136"/>
    </source>
</evidence>
<dbReference type="AlphaFoldDB" id="A0A6P3Z634"/>
<dbReference type="GeneID" id="107410232"/>
<protein>
    <submittedName>
        <fullName evidence="11">Aluminum-activated malate transporter 2 isoform X1</fullName>
    </submittedName>
</protein>
<evidence type="ECO:0000256" key="9">
    <source>
        <dbReference type="SAM" id="Phobius"/>
    </source>
</evidence>
<evidence type="ECO:0000256" key="5">
    <source>
        <dbReference type="ARBA" id="ARBA00022989"/>
    </source>
</evidence>
<dbReference type="PANTHER" id="PTHR31086">
    <property type="entry name" value="ALUMINUM-ACTIVATED MALATE TRANSPORTER 10"/>
    <property type="match status" value="1"/>
</dbReference>
<organism evidence="10 11">
    <name type="scientific">Ziziphus jujuba</name>
    <name type="common">Chinese jujube</name>
    <name type="synonym">Ziziphus sativa</name>
    <dbReference type="NCBI Taxonomy" id="326968"/>
    <lineage>
        <taxon>Eukaryota</taxon>
        <taxon>Viridiplantae</taxon>
        <taxon>Streptophyta</taxon>
        <taxon>Embryophyta</taxon>
        <taxon>Tracheophyta</taxon>
        <taxon>Spermatophyta</taxon>
        <taxon>Magnoliopsida</taxon>
        <taxon>eudicotyledons</taxon>
        <taxon>Gunneridae</taxon>
        <taxon>Pentapetalae</taxon>
        <taxon>rosids</taxon>
        <taxon>fabids</taxon>
        <taxon>Rosales</taxon>
        <taxon>Rhamnaceae</taxon>
        <taxon>Paliureae</taxon>
        <taxon>Ziziphus</taxon>
    </lineage>
</organism>
<keyword evidence="10" id="KW-1185">Reference proteome</keyword>
<reference evidence="11" key="1">
    <citation type="submission" date="2025-08" db="UniProtKB">
        <authorList>
            <consortium name="RefSeq"/>
        </authorList>
    </citation>
    <scope>IDENTIFICATION</scope>
    <source>
        <tissue evidence="11">Seedling</tissue>
    </source>
</reference>
<keyword evidence="8" id="KW-0407">Ion channel</keyword>
<proteinExistence type="inferred from homology"/>
<evidence type="ECO:0000256" key="8">
    <source>
        <dbReference type="ARBA" id="ARBA00023303"/>
    </source>
</evidence>
<feature type="transmembrane region" description="Helical" evidence="9">
    <location>
        <begin position="194"/>
        <end position="216"/>
    </location>
</feature>
<sequence length="488" mass="54017">MVAMASQLHKDEDVSGGRLGFGRVKALFEKLKNWVVEIAMKTKKLGEDDPRRIVHSLKVGLAVSLVSLFYNFDFVYDGFGSSAMWAVLTVVVVFEFSVGATLGRGLNRGLATFLAGALGFGAHHLANLSGDKVQPILLTLFVFLLAACVTFIRFFPRMKARYDYGLLIFILTFCMISVSGYRDEEILEMAHKRVSTILIGGLTALSVCILICPVWAGDDLHNSVANNIEKLGNFLEGFGNVYFKKSEDGESNKAVLQGYKSVLNLKQSEESQVNFARWEPRHGKFRFRHPWKHYLTVGTLTRQCAYRIDALNGYIQSEIQALLQAPLEIGSEMEEACMKMSSESGKALKELAATMRTMTLPCSGGGAAPHIAKSRLAAKSLKSLLKLKTGLMLEDNTSDLLNLVPAATVASLLVDVVCCTEKIDKAIEELASLAKFKSSEPTMEDHKPKLNRQMAFLQQRSTSFGPHHVVTIRQTSQCRHDQAHKDEK</sequence>
<keyword evidence="7 9" id="KW-0472">Membrane</keyword>
<keyword evidence="3" id="KW-0813">Transport</keyword>
<evidence type="ECO:0000256" key="6">
    <source>
        <dbReference type="ARBA" id="ARBA00023065"/>
    </source>
</evidence>
<dbReference type="KEGG" id="zju:107410232"/>
<evidence type="ECO:0000256" key="2">
    <source>
        <dbReference type="ARBA" id="ARBA00007079"/>
    </source>
</evidence>
<dbReference type="InParanoid" id="A0A6P3Z634"/>
<dbReference type="GO" id="GO:0015743">
    <property type="term" value="P:malate transport"/>
    <property type="evidence" value="ECO:0007669"/>
    <property type="project" value="InterPro"/>
</dbReference>
<feature type="transmembrane region" description="Helical" evidence="9">
    <location>
        <begin position="53"/>
        <end position="72"/>
    </location>
</feature>
<evidence type="ECO:0000256" key="3">
    <source>
        <dbReference type="ARBA" id="ARBA00022448"/>
    </source>
</evidence>
<feature type="transmembrane region" description="Helical" evidence="9">
    <location>
        <begin position="162"/>
        <end position="182"/>
    </location>
</feature>
<dbReference type="GO" id="GO:0034220">
    <property type="term" value="P:monoatomic ion transmembrane transport"/>
    <property type="evidence" value="ECO:0007669"/>
    <property type="project" value="UniProtKB-KW"/>
</dbReference>